<reference evidence="1" key="1">
    <citation type="journal article" date="2020" name="Stud. Mycol.">
        <title>101 Dothideomycetes genomes: a test case for predicting lifestyles and emergence of pathogens.</title>
        <authorList>
            <person name="Haridas S."/>
            <person name="Albert R."/>
            <person name="Binder M."/>
            <person name="Bloem J."/>
            <person name="Labutti K."/>
            <person name="Salamov A."/>
            <person name="Andreopoulos B."/>
            <person name="Baker S."/>
            <person name="Barry K."/>
            <person name="Bills G."/>
            <person name="Bluhm B."/>
            <person name="Cannon C."/>
            <person name="Castanera R."/>
            <person name="Culley D."/>
            <person name="Daum C."/>
            <person name="Ezra D."/>
            <person name="Gonzalez J."/>
            <person name="Henrissat B."/>
            <person name="Kuo A."/>
            <person name="Liang C."/>
            <person name="Lipzen A."/>
            <person name="Lutzoni F."/>
            <person name="Magnuson J."/>
            <person name="Mondo S."/>
            <person name="Nolan M."/>
            <person name="Ohm R."/>
            <person name="Pangilinan J."/>
            <person name="Park H.-J."/>
            <person name="Ramirez L."/>
            <person name="Alfaro M."/>
            <person name="Sun H."/>
            <person name="Tritt A."/>
            <person name="Yoshinaga Y."/>
            <person name="Zwiers L.-H."/>
            <person name="Turgeon B."/>
            <person name="Goodwin S."/>
            <person name="Spatafora J."/>
            <person name="Crous P."/>
            <person name="Grigoriev I."/>
        </authorList>
    </citation>
    <scope>NUCLEOTIDE SEQUENCE</scope>
    <source>
        <strain evidence="1">CBS 123094</strain>
    </source>
</reference>
<protein>
    <submittedName>
        <fullName evidence="1">Uncharacterized protein</fullName>
    </submittedName>
</protein>
<accession>A0A6A5WPB0</accession>
<sequence>MFAASGVANGIFTVQPYDEQRKQNTRGLLRDLQLRHCQLLVQRRYQTLDTRRSNPRPVIYSIPAFLRLATDIEEAFKPYTAPPLNSARRILAETQLRINGFNTYG</sequence>
<dbReference type="AlphaFoldDB" id="A0A6A5WPB0"/>
<evidence type="ECO:0000313" key="2">
    <source>
        <dbReference type="Proteomes" id="UP000799779"/>
    </source>
</evidence>
<organism evidence="1 2">
    <name type="scientific">Amniculicola lignicola CBS 123094</name>
    <dbReference type="NCBI Taxonomy" id="1392246"/>
    <lineage>
        <taxon>Eukaryota</taxon>
        <taxon>Fungi</taxon>
        <taxon>Dikarya</taxon>
        <taxon>Ascomycota</taxon>
        <taxon>Pezizomycotina</taxon>
        <taxon>Dothideomycetes</taxon>
        <taxon>Pleosporomycetidae</taxon>
        <taxon>Pleosporales</taxon>
        <taxon>Amniculicolaceae</taxon>
        <taxon>Amniculicola</taxon>
    </lineage>
</organism>
<dbReference type="EMBL" id="ML977576">
    <property type="protein sequence ID" value="KAF2002724.1"/>
    <property type="molecule type" value="Genomic_DNA"/>
</dbReference>
<name>A0A6A5WPB0_9PLEO</name>
<evidence type="ECO:0000313" key="1">
    <source>
        <dbReference type="EMBL" id="KAF2002724.1"/>
    </source>
</evidence>
<gene>
    <name evidence="1" type="ORF">P154DRAFT_618440</name>
</gene>
<keyword evidence="2" id="KW-1185">Reference proteome</keyword>
<dbReference type="OrthoDB" id="197068at2759"/>
<proteinExistence type="predicted"/>
<dbReference type="Proteomes" id="UP000799779">
    <property type="component" value="Unassembled WGS sequence"/>
</dbReference>